<evidence type="ECO:0000313" key="1">
    <source>
        <dbReference type="EMBL" id="OAI13538.1"/>
    </source>
</evidence>
<gene>
    <name evidence="1" type="ORF">A1507_01565</name>
</gene>
<organism evidence="1 2">
    <name type="scientific">Methylomonas koyamae</name>
    <dbReference type="NCBI Taxonomy" id="702114"/>
    <lineage>
        <taxon>Bacteria</taxon>
        <taxon>Pseudomonadati</taxon>
        <taxon>Pseudomonadota</taxon>
        <taxon>Gammaproteobacteria</taxon>
        <taxon>Methylococcales</taxon>
        <taxon>Methylococcaceae</taxon>
        <taxon>Methylomonas</taxon>
    </lineage>
</organism>
<protein>
    <submittedName>
        <fullName evidence="1">Uncharacterized protein</fullName>
    </submittedName>
</protein>
<evidence type="ECO:0000313" key="2">
    <source>
        <dbReference type="Proteomes" id="UP000077857"/>
    </source>
</evidence>
<dbReference type="Proteomes" id="UP000077857">
    <property type="component" value="Unassembled WGS sequence"/>
</dbReference>
<sequence>MMFSINPALKFPVGVIPAGAEIHRENRAPAYAGATISKGRANSAPYPVQRANAVCGGDGGAWEPDWRRAPFDRLRANAMQGPAC</sequence>
<comment type="caution">
    <text evidence="1">The sequence shown here is derived from an EMBL/GenBank/DDBJ whole genome shotgun (WGS) entry which is preliminary data.</text>
</comment>
<name>A0A177N673_9GAMM</name>
<proteinExistence type="predicted"/>
<dbReference type="EMBL" id="LUUJ01000098">
    <property type="protein sequence ID" value="OAI13538.1"/>
    <property type="molecule type" value="Genomic_DNA"/>
</dbReference>
<reference evidence="1 2" key="1">
    <citation type="submission" date="2016-03" db="EMBL/GenBank/DDBJ databases">
        <authorList>
            <person name="Ploux O."/>
        </authorList>
    </citation>
    <scope>NUCLEOTIDE SEQUENCE [LARGE SCALE GENOMIC DNA]</scope>
    <source>
        <strain evidence="1 2">R-45378</strain>
    </source>
</reference>
<dbReference type="AlphaFoldDB" id="A0A177N673"/>
<accession>A0A177N673</accession>